<organism evidence="1 2">
    <name type="scientific">Choiromyces venosus 120613-1</name>
    <dbReference type="NCBI Taxonomy" id="1336337"/>
    <lineage>
        <taxon>Eukaryota</taxon>
        <taxon>Fungi</taxon>
        <taxon>Dikarya</taxon>
        <taxon>Ascomycota</taxon>
        <taxon>Pezizomycotina</taxon>
        <taxon>Pezizomycetes</taxon>
        <taxon>Pezizales</taxon>
        <taxon>Tuberaceae</taxon>
        <taxon>Choiromyces</taxon>
    </lineage>
</organism>
<gene>
    <name evidence="1" type="ORF">L873DRAFT_957168</name>
</gene>
<dbReference type="AlphaFoldDB" id="A0A3N4K3T9"/>
<protein>
    <submittedName>
        <fullName evidence="1">Uncharacterized protein</fullName>
    </submittedName>
</protein>
<dbReference type="Proteomes" id="UP000276215">
    <property type="component" value="Unassembled WGS sequence"/>
</dbReference>
<proteinExistence type="predicted"/>
<evidence type="ECO:0000313" key="1">
    <source>
        <dbReference type="EMBL" id="RPB05230.1"/>
    </source>
</evidence>
<sequence>MMKVVTSLVPDGGDLGGQSSGFFFFPPLSMVGWLVGGDRTCVWGWGICSTGTVRGGYHRGG</sequence>
<accession>A0A3N4K3T9</accession>
<reference evidence="1 2" key="1">
    <citation type="journal article" date="2018" name="Nat. Ecol. Evol.">
        <title>Pezizomycetes genomes reveal the molecular basis of ectomycorrhizal truffle lifestyle.</title>
        <authorList>
            <person name="Murat C."/>
            <person name="Payen T."/>
            <person name="Noel B."/>
            <person name="Kuo A."/>
            <person name="Morin E."/>
            <person name="Chen J."/>
            <person name="Kohler A."/>
            <person name="Krizsan K."/>
            <person name="Balestrini R."/>
            <person name="Da Silva C."/>
            <person name="Montanini B."/>
            <person name="Hainaut M."/>
            <person name="Levati E."/>
            <person name="Barry K.W."/>
            <person name="Belfiori B."/>
            <person name="Cichocki N."/>
            <person name="Clum A."/>
            <person name="Dockter R.B."/>
            <person name="Fauchery L."/>
            <person name="Guy J."/>
            <person name="Iotti M."/>
            <person name="Le Tacon F."/>
            <person name="Lindquist E.A."/>
            <person name="Lipzen A."/>
            <person name="Malagnac F."/>
            <person name="Mello A."/>
            <person name="Molinier V."/>
            <person name="Miyauchi S."/>
            <person name="Poulain J."/>
            <person name="Riccioni C."/>
            <person name="Rubini A."/>
            <person name="Sitrit Y."/>
            <person name="Splivallo R."/>
            <person name="Traeger S."/>
            <person name="Wang M."/>
            <person name="Zifcakova L."/>
            <person name="Wipf D."/>
            <person name="Zambonelli A."/>
            <person name="Paolocci F."/>
            <person name="Nowrousian M."/>
            <person name="Ottonello S."/>
            <person name="Baldrian P."/>
            <person name="Spatafora J.W."/>
            <person name="Henrissat B."/>
            <person name="Nagy L.G."/>
            <person name="Aury J.M."/>
            <person name="Wincker P."/>
            <person name="Grigoriev I.V."/>
            <person name="Bonfante P."/>
            <person name="Martin F.M."/>
        </authorList>
    </citation>
    <scope>NUCLEOTIDE SEQUENCE [LARGE SCALE GENOMIC DNA]</scope>
    <source>
        <strain evidence="1 2">120613-1</strain>
    </source>
</reference>
<dbReference type="EMBL" id="ML120354">
    <property type="protein sequence ID" value="RPB05230.1"/>
    <property type="molecule type" value="Genomic_DNA"/>
</dbReference>
<evidence type="ECO:0000313" key="2">
    <source>
        <dbReference type="Proteomes" id="UP000276215"/>
    </source>
</evidence>
<name>A0A3N4K3T9_9PEZI</name>
<keyword evidence="2" id="KW-1185">Reference proteome</keyword>